<comment type="similarity">
    <text evidence="1 9 10">Belongs to the DNA mismatch repair MutS family.</text>
</comment>
<dbReference type="FunFam" id="3.40.50.300:FF:000870">
    <property type="entry name" value="MutS protein homolog 4"/>
    <property type="match status" value="1"/>
</dbReference>
<dbReference type="Pfam" id="PF05190">
    <property type="entry name" value="MutS_IV"/>
    <property type="match status" value="1"/>
</dbReference>
<evidence type="ECO:0000256" key="4">
    <source>
        <dbReference type="ARBA" id="ARBA00022763"/>
    </source>
</evidence>
<dbReference type="SMART" id="SM00534">
    <property type="entry name" value="MUTSac"/>
    <property type="match status" value="1"/>
</dbReference>
<evidence type="ECO:0000259" key="11">
    <source>
        <dbReference type="PROSITE" id="PS00486"/>
    </source>
</evidence>
<dbReference type="STRING" id="314283.MED297_13562"/>
<keyword evidence="5 9" id="KW-0067">ATP-binding</keyword>
<dbReference type="HOGENOM" id="CLU_002472_4_0_6"/>
<keyword evidence="13" id="KW-1185">Reference proteome</keyword>
<dbReference type="Gene3D" id="3.30.420.110">
    <property type="entry name" value="MutS, connector domain"/>
    <property type="match status" value="1"/>
</dbReference>
<dbReference type="InterPro" id="IPR007860">
    <property type="entry name" value="DNA_mmatch_repair_MutS_con_dom"/>
</dbReference>
<dbReference type="SUPFAM" id="SSF48334">
    <property type="entry name" value="DNA repair protein MutS, domain III"/>
    <property type="match status" value="1"/>
</dbReference>
<evidence type="ECO:0000256" key="2">
    <source>
        <dbReference type="ARBA" id="ARBA00021982"/>
    </source>
</evidence>
<dbReference type="OrthoDB" id="9802448at2"/>
<dbReference type="Pfam" id="PF05188">
    <property type="entry name" value="MutS_II"/>
    <property type="match status" value="1"/>
</dbReference>
<dbReference type="SUPFAM" id="SSF55271">
    <property type="entry name" value="DNA repair protein MutS, domain I"/>
    <property type="match status" value="1"/>
</dbReference>
<gene>
    <name evidence="9" type="primary">mutS</name>
    <name evidence="12" type="ORF">MED297_13562</name>
</gene>
<organism evidence="12 13">
    <name type="scientific">Reinekea blandensis MED297</name>
    <dbReference type="NCBI Taxonomy" id="314283"/>
    <lineage>
        <taxon>Bacteria</taxon>
        <taxon>Pseudomonadati</taxon>
        <taxon>Pseudomonadota</taxon>
        <taxon>Gammaproteobacteria</taxon>
        <taxon>Oceanospirillales</taxon>
        <taxon>Saccharospirillaceae</taxon>
        <taxon>Reinekea</taxon>
    </lineage>
</organism>
<dbReference type="InterPro" id="IPR036678">
    <property type="entry name" value="MutS_con_dom_sf"/>
</dbReference>
<dbReference type="PANTHER" id="PTHR11361:SF34">
    <property type="entry name" value="DNA MISMATCH REPAIR PROTEIN MSH1, MITOCHONDRIAL"/>
    <property type="match status" value="1"/>
</dbReference>
<dbReference type="Pfam" id="PF01624">
    <property type="entry name" value="MutS_I"/>
    <property type="match status" value="1"/>
</dbReference>
<evidence type="ECO:0000256" key="5">
    <source>
        <dbReference type="ARBA" id="ARBA00022840"/>
    </source>
</evidence>
<name>A4BCI8_9GAMM</name>
<proteinExistence type="inferred from homology"/>
<dbReference type="Gene3D" id="3.40.50.300">
    <property type="entry name" value="P-loop containing nucleotide triphosphate hydrolases"/>
    <property type="match status" value="1"/>
</dbReference>
<dbReference type="CDD" id="cd03284">
    <property type="entry name" value="ABC_MutS1"/>
    <property type="match status" value="1"/>
</dbReference>
<dbReference type="InterPro" id="IPR007696">
    <property type="entry name" value="DNA_mismatch_repair_MutS_core"/>
</dbReference>
<evidence type="ECO:0000256" key="8">
    <source>
        <dbReference type="ARBA" id="ARBA00024647"/>
    </source>
</evidence>
<dbReference type="PIRSF" id="PIRSF037677">
    <property type="entry name" value="DNA_mis_repair_Msh6"/>
    <property type="match status" value="1"/>
</dbReference>
<dbReference type="RefSeq" id="WP_008042614.1">
    <property type="nucleotide sequence ID" value="NZ_CH724149.1"/>
</dbReference>
<dbReference type="Gene3D" id="6.10.140.430">
    <property type="match status" value="1"/>
</dbReference>
<dbReference type="Gene3D" id="3.40.1170.10">
    <property type="entry name" value="DNA repair protein MutS, domain I"/>
    <property type="match status" value="1"/>
</dbReference>
<dbReference type="AlphaFoldDB" id="A4BCI8"/>
<feature type="domain" description="DNA mismatch repair proteins mutS family" evidence="11">
    <location>
        <begin position="690"/>
        <end position="706"/>
    </location>
</feature>
<dbReference type="InterPro" id="IPR036187">
    <property type="entry name" value="DNA_mismatch_repair_MutS_sf"/>
</dbReference>
<evidence type="ECO:0000313" key="13">
    <source>
        <dbReference type="Proteomes" id="UP000005953"/>
    </source>
</evidence>
<dbReference type="InterPro" id="IPR045076">
    <property type="entry name" value="MutS"/>
</dbReference>
<dbReference type="SMART" id="SM00533">
    <property type="entry name" value="MUTSd"/>
    <property type="match status" value="1"/>
</dbReference>
<dbReference type="FunFam" id="3.40.1170.10:FF:000001">
    <property type="entry name" value="DNA mismatch repair protein MutS"/>
    <property type="match status" value="1"/>
</dbReference>
<dbReference type="SUPFAM" id="SSF52540">
    <property type="entry name" value="P-loop containing nucleoside triphosphate hydrolases"/>
    <property type="match status" value="1"/>
</dbReference>
<evidence type="ECO:0000313" key="12">
    <source>
        <dbReference type="EMBL" id="EAR10254.1"/>
    </source>
</evidence>
<evidence type="ECO:0000256" key="9">
    <source>
        <dbReference type="HAMAP-Rule" id="MF_00096"/>
    </source>
</evidence>
<dbReference type="GO" id="GO:0030983">
    <property type="term" value="F:mismatched DNA binding"/>
    <property type="evidence" value="ECO:0007669"/>
    <property type="project" value="InterPro"/>
</dbReference>
<keyword evidence="7 9" id="KW-0234">DNA repair</keyword>
<dbReference type="PROSITE" id="PS00486">
    <property type="entry name" value="DNA_MISMATCH_REPAIR_2"/>
    <property type="match status" value="1"/>
</dbReference>
<keyword evidence="4 9" id="KW-0227">DNA damage</keyword>
<dbReference type="Gene3D" id="1.10.1420.10">
    <property type="match status" value="2"/>
</dbReference>
<protein>
    <recommendedName>
        <fullName evidence="2 9">DNA mismatch repair protein MutS</fullName>
    </recommendedName>
</protein>
<dbReference type="InterPro" id="IPR027417">
    <property type="entry name" value="P-loop_NTPase"/>
</dbReference>
<dbReference type="Pfam" id="PF05192">
    <property type="entry name" value="MutS_III"/>
    <property type="match status" value="1"/>
</dbReference>
<dbReference type="EMBL" id="AAOE01000005">
    <property type="protein sequence ID" value="EAR10254.1"/>
    <property type="molecule type" value="Genomic_DNA"/>
</dbReference>
<dbReference type="PANTHER" id="PTHR11361">
    <property type="entry name" value="DNA MISMATCH REPAIR PROTEIN MUTS FAMILY MEMBER"/>
    <property type="match status" value="1"/>
</dbReference>
<dbReference type="GO" id="GO:0005524">
    <property type="term" value="F:ATP binding"/>
    <property type="evidence" value="ECO:0007669"/>
    <property type="project" value="UniProtKB-UniRule"/>
</dbReference>
<dbReference type="InterPro" id="IPR007861">
    <property type="entry name" value="DNA_mismatch_repair_MutS_clamp"/>
</dbReference>
<dbReference type="Proteomes" id="UP000005953">
    <property type="component" value="Unassembled WGS sequence"/>
</dbReference>
<keyword evidence="6 9" id="KW-0238">DNA-binding</keyword>
<keyword evidence="3 9" id="KW-0547">Nucleotide-binding</keyword>
<accession>A4BCI8</accession>
<dbReference type="GO" id="GO:0005829">
    <property type="term" value="C:cytosol"/>
    <property type="evidence" value="ECO:0007669"/>
    <property type="project" value="TreeGrafter"/>
</dbReference>
<reference evidence="12 13" key="1">
    <citation type="submission" date="2006-02" db="EMBL/GenBank/DDBJ databases">
        <authorList>
            <person name="Pinhassi J."/>
            <person name="Pedros-Alio C."/>
            <person name="Ferriera S."/>
            <person name="Johnson J."/>
            <person name="Kravitz S."/>
            <person name="Halpern A."/>
            <person name="Remington K."/>
            <person name="Beeson K."/>
            <person name="Tran B."/>
            <person name="Rogers Y.-H."/>
            <person name="Friedman R."/>
            <person name="Venter J.C."/>
        </authorList>
    </citation>
    <scope>NUCLEOTIDE SEQUENCE [LARGE SCALE GENOMIC DNA]</scope>
    <source>
        <strain evidence="12 13">MED297</strain>
    </source>
</reference>
<dbReference type="InterPro" id="IPR007695">
    <property type="entry name" value="DNA_mismatch_repair_MutS-lik_N"/>
</dbReference>
<dbReference type="HAMAP" id="MF_00096">
    <property type="entry name" value="MutS"/>
    <property type="match status" value="1"/>
</dbReference>
<evidence type="ECO:0000256" key="7">
    <source>
        <dbReference type="ARBA" id="ARBA00023204"/>
    </source>
</evidence>
<dbReference type="InterPro" id="IPR005748">
    <property type="entry name" value="DNA_mismatch_repair_MutS"/>
</dbReference>
<dbReference type="NCBIfam" id="TIGR01070">
    <property type="entry name" value="mutS1"/>
    <property type="match status" value="1"/>
</dbReference>
<dbReference type="GO" id="GO:0003684">
    <property type="term" value="F:damaged DNA binding"/>
    <property type="evidence" value="ECO:0007669"/>
    <property type="project" value="UniProtKB-UniRule"/>
</dbReference>
<dbReference type="SUPFAM" id="SSF53150">
    <property type="entry name" value="DNA repair protein MutS, domain II"/>
    <property type="match status" value="1"/>
</dbReference>
<comment type="function">
    <text evidence="8 9">This protein is involved in the repair of mismatches in DNA. It is possible that it carries out the mismatch recognition step. This protein has a weak ATPase activity.</text>
</comment>
<feature type="binding site" evidence="9">
    <location>
        <begin position="616"/>
        <end position="623"/>
    </location>
    <ligand>
        <name>ATP</name>
        <dbReference type="ChEBI" id="CHEBI:30616"/>
    </ligand>
</feature>
<dbReference type="GO" id="GO:0006298">
    <property type="term" value="P:mismatch repair"/>
    <property type="evidence" value="ECO:0007669"/>
    <property type="project" value="UniProtKB-UniRule"/>
</dbReference>
<dbReference type="NCBIfam" id="NF003810">
    <property type="entry name" value="PRK05399.1"/>
    <property type="match status" value="1"/>
</dbReference>
<dbReference type="GO" id="GO:0140664">
    <property type="term" value="F:ATP-dependent DNA damage sensor activity"/>
    <property type="evidence" value="ECO:0007669"/>
    <property type="project" value="InterPro"/>
</dbReference>
<dbReference type="InterPro" id="IPR016151">
    <property type="entry name" value="DNA_mismatch_repair_MutS_N"/>
</dbReference>
<comment type="caution">
    <text evidence="12">The sequence shown here is derived from an EMBL/GenBank/DDBJ whole genome shotgun (WGS) entry which is preliminary data.</text>
</comment>
<dbReference type="InterPro" id="IPR017261">
    <property type="entry name" value="DNA_mismatch_repair_MutS/MSH"/>
</dbReference>
<evidence type="ECO:0000256" key="10">
    <source>
        <dbReference type="RuleBase" id="RU003756"/>
    </source>
</evidence>
<dbReference type="Pfam" id="PF00488">
    <property type="entry name" value="MutS_V"/>
    <property type="match status" value="1"/>
</dbReference>
<evidence type="ECO:0000256" key="1">
    <source>
        <dbReference type="ARBA" id="ARBA00006271"/>
    </source>
</evidence>
<dbReference type="InterPro" id="IPR000432">
    <property type="entry name" value="DNA_mismatch_repair_MutS_C"/>
</dbReference>
<sequence length="862" mass="96610">MTKQGKSKTEHTPMMQQYLKIKKQHPDDLVFYRMGDFYELFFDDAKLAAKLLDITLTKRGQSGGQPIPMAGIPFHAAENYIARLVQQGQTVAICEQIGDPATSKGPVERQVVRVLTPGTLSDEAYLQDRQESLLAALFNHAETWAIAVLDVASGRFNVLQTPTQEEALNELERLKPREILYAEDQTQYELSYQATWRAQPVWLFDLDSAVEQLNHQFGTKSLSGFGVETLTEALRAAGCLLNYARETQRGELPHVNAIAPELTSDSVILDSATRRNLEIDINVRGEESHTLFALMDHCSTAMGSRRLRRWLNRPLRDQDQLRQRQAAVAILLDDFRFEQFQQHLKPIGDIERVLARVALRSARPRDLIRLREALAAQTDLQSLLETCDNNVLQTLRSQLNVDPKWLDELRSAIRDNPPVVIREGGVIAEGYDHELDELRGLDSNAADFLAEMETTERNRTGLSSLKVGYNRVHGYYIEISKAQAADAPVEYTRRQTLKNAERFITPELKTFEDKALSARSRALAREKHLYDELVQKLAENLPGLQQFCEGLIELDVLVNLAHCADRFDWNQPELTHQNILTIEGGRHPVVEALNDTPFVPNSTQLSSDCRMQIITGPNMGGKSTYMRQVALIALLGCIGSFVPADRAVIGPLDRIFTRMGSSDDIAGGRSTFMVEMTETANILHNATPNSLVIMDEVGRGTSTFDGLSLAWASAEQLVSQVQALTLFATHYFEMTTLGETENAVQNVHLDATEHDDRLVFLHRVQEGPASQSYGIQVAKLAGVPETVITRARQRLAELEAQPSAPTVKPEPSRTAVVDSAPAQADLFATAQHPIIDELEQLDLDNLTPRQALEWLYRNRERL</sequence>
<dbReference type="FunFam" id="1.10.1420.10:FF:000002">
    <property type="entry name" value="DNA mismatch repair protein MutS"/>
    <property type="match status" value="1"/>
</dbReference>
<evidence type="ECO:0000256" key="6">
    <source>
        <dbReference type="ARBA" id="ARBA00023125"/>
    </source>
</evidence>
<evidence type="ECO:0000256" key="3">
    <source>
        <dbReference type="ARBA" id="ARBA00022741"/>
    </source>
</evidence>